<keyword evidence="2" id="KW-1133">Transmembrane helix</keyword>
<name>A0A0L0C5P6_LUCCU</name>
<accession>A0A0L0C5P6</accession>
<evidence type="ECO:0000256" key="1">
    <source>
        <dbReference type="SAM" id="MobiDB-lite"/>
    </source>
</evidence>
<dbReference type="STRING" id="7375.A0A0L0C5P6"/>
<keyword evidence="4" id="KW-1185">Reference proteome</keyword>
<evidence type="ECO:0000256" key="2">
    <source>
        <dbReference type="SAM" id="Phobius"/>
    </source>
</evidence>
<protein>
    <submittedName>
        <fullName evidence="3">Uncharacterized protein</fullName>
    </submittedName>
</protein>
<reference evidence="3 4" key="1">
    <citation type="journal article" date="2015" name="Nat. Commun.">
        <title>Lucilia cuprina genome unlocks parasitic fly biology to underpin future interventions.</title>
        <authorList>
            <person name="Anstead C.A."/>
            <person name="Korhonen P.K."/>
            <person name="Young N.D."/>
            <person name="Hall R.S."/>
            <person name="Jex A.R."/>
            <person name="Murali S.C."/>
            <person name="Hughes D.S."/>
            <person name="Lee S.F."/>
            <person name="Perry T."/>
            <person name="Stroehlein A.J."/>
            <person name="Ansell B.R."/>
            <person name="Breugelmans B."/>
            <person name="Hofmann A."/>
            <person name="Qu J."/>
            <person name="Dugan S."/>
            <person name="Lee S.L."/>
            <person name="Chao H."/>
            <person name="Dinh H."/>
            <person name="Han Y."/>
            <person name="Doddapaneni H.V."/>
            <person name="Worley K.C."/>
            <person name="Muzny D.M."/>
            <person name="Ioannidis P."/>
            <person name="Waterhouse R.M."/>
            <person name="Zdobnov E.M."/>
            <person name="James P.J."/>
            <person name="Bagnall N.H."/>
            <person name="Kotze A.C."/>
            <person name="Gibbs R.A."/>
            <person name="Richards S."/>
            <person name="Batterham P."/>
            <person name="Gasser R.B."/>
        </authorList>
    </citation>
    <scope>NUCLEOTIDE SEQUENCE [LARGE SCALE GENOMIC DNA]</scope>
    <source>
        <strain evidence="3 4">LS</strain>
        <tissue evidence="3">Full body</tissue>
    </source>
</reference>
<evidence type="ECO:0000313" key="3">
    <source>
        <dbReference type="EMBL" id="KNC27567.1"/>
    </source>
</evidence>
<dbReference type="OrthoDB" id="8196648at2759"/>
<dbReference type="AlphaFoldDB" id="A0A0L0C5P6"/>
<keyword evidence="2" id="KW-0472">Membrane</keyword>
<dbReference type="OMA" id="SYRFGHR"/>
<keyword evidence="2" id="KW-0812">Transmembrane</keyword>
<feature type="region of interest" description="Disordered" evidence="1">
    <location>
        <begin position="61"/>
        <end position="85"/>
    </location>
</feature>
<proteinExistence type="predicted"/>
<sequence length="85" mass="9550">MSKTIYIFSSSAVIFFNLYFMVNGDIEYNTINEDGSYRFGHRNDDFGGYYHSASGTPDNIVRGRYGSRNPATGNVEETVYTAGPR</sequence>
<dbReference type="EMBL" id="JRES01000882">
    <property type="protein sequence ID" value="KNC27567.1"/>
    <property type="molecule type" value="Genomic_DNA"/>
</dbReference>
<comment type="caution">
    <text evidence="3">The sequence shown here is derived from an EMBL/GenBank/DDBJ whole genome shotgun (WGS) entry which is preliminary data.</text>
</comment>
<dbReference type="Proteomes" id="UP000037069">
    <property type="component" value="Unassembled WGS sequence"/>
</dbReference>
<evidence type="ECO:0000313" key="4">
    <source>
        <dbReference type="Proteomes" id="UP000037069"/>
    </source>
</evidence>
<gene>
    <name evidence="3" type="ORF">FF38_05087</name>
</gene>
<feature type="non-terminal residue" evidence="3">
    <location>
        <position position="85"/>
    </location>
</feature>
<feature type="transmembrane region" description="Helical" evidence="2">
    <location>
        <begin position="6"/>
        <end position="22"/>
    </location>
</feature>
<organism evidence="3 4">
    <name type="scientific">Lucilia cuprina</name>
    <name type="common">Green bottle fly</name>
    <name type="synonym">Australian sheep blowfly</name>
    <dbReference type="NCBI Taxonomy" id="7375"/>
    <lineage>
        <taxon>Eukaryota</taxon>
        <taxon>Metazoa</taxon>
        <taxon>Ecdysozoa</taxon>
        <taxon>Arthropoda</taxon>
        <taxon>Hexapoda</taxon>
        <taxon>Insecta</taxon>
        <taxon>Pterygota</taxon>
        <taxon>Neoptera</taxon>
        <taxon>Endopterygota</taxon>
        <taxon>Diptera</taxon>
        <taxon>Brachycera</taxon>
        <taxon>Muscomorpha</taxon>
        <taxon>Oestroidea</taxon>
        <taxon>Calliphoridae</taxon>
        <taxon>Luciliinae</taxon>
        <taxon>Lucilia</taxon>
    </lineage>
</organism>